<accession>A0ABZ2Q549</accession>
<dbReference type="PANTHER" id="PTHR43283">
    <property type="entry name" value="BETA-LACTAMASE-RELATED"/>
    <property type="match status" value="1"/>
</dbReference>
<organism evidence="2 3">
    <name type="scientific">Flavobacterium ginsenosidimutans</name>
    <dbReference type="NCBI Taxonomy" id="687844"/>
    <lineage>
        <taxon>Bacteria</taxon>
        <taxon>Pseudomonadati</taxon>
        <taxon>Bacteroidota</taxon>
        <taxon>Flavobacteriia</taxon>
        <taxon>Flavobacteriales</taxon>
        <taxon>Flavobacteriaceae</taxon>
        <taxon>Flavobacterium</taxon>
    </lineage>
</organism>
<sequence length="553" mass="62594">MRLLLTGILHLLAGIGILTAQNIVKPDEPMSPLQTKYAGKIVFLNAQYPIEQLTEDKFLTAFEFKEGSTLDARLFLKNSLTNYLHELNSSLTAEQLLKNGNFQFTFYVDGKSIYTENLNTGAGTSKGKNQWITLRIPLISPTNEDSWGRYLWSRFYYANGGEDAVFGGKHLLKIEIRPYIKTDSGIKTGTIIAEGQIHFEQPAIQLTEKQIAIQPIETGSGWSISNDGFDKRLIKELNTRILQKRFKEITSVAVIKNGKLLLEEYFNGTNRKSLHDTRSVGKSFASTMTGIAIQEGYLKNENQSLSQFYNLKDYSNYTASKDSIKIKDLLTMSSSFEGSDQDWNSPGNEENMYPTDNWVKFALDLPIDKNKKNAKQWDYFTAGVVVIGDILNQKVPQGLESYADKKLFKPLEITHYQWQYTPQKVANTAGGLGLETLGLAKYGQLYQNKGKWKGKQLLSSSWVKKTFTNYFPEDQNLSGYGYLFWREKFEIEGKSYEAYLCSGNGGNKVYIFQNLPLVIVLTSTAYNQPYAHKQASQIVTNYLLPAVLNSKTH</sequence>
<proteinExistence type="predicted"/>
<evidence type="ECO:0000313" key="2">
    <source>
        <dbReference type="EMBL" id="WXK49531.1"/>
    </source>
</evidence>
<dbReference type="InterPro" id="IPR001466">
    <property type="entry name" value="Beta-lactam-related"/>
</dbReference>
<dbReference type="EMBL" id="CP147988">
    <property type="protein sequence ID" value="WXK49531.1"/>
    <property type="molecule type" value="Genomic_DNA"/>
</dbReference>
<dbReference type="Pfam" id="PF00144">
    <property type="entry name" value="Beta-lactamase"/>
    <property type="match status" value="1"/>
</dbReference>
<gene>
    <name evidence="2" type="ORF">V6624_21150</name>
</gene>
<dbReference type="InterPro" id="IPR050789">
    <property type="entry name" value="Diverse_Enzym_Activities"/>
</dbReference>
<evidence type="ECO:0000313" key="3">
    <source>
        <dbReference type="Proteomes" id="UP001447857"/>
    </source>
</evidence>
<feature type="domain" description="Beta-lactamase-related" evidence="1">
    <location>
        <begin position="251"/>
        <end position="527"/>
    </location>
</feature>
<dbReference type="Gene3D" id="3.40.710.10">
    <property type="entry name" value="DD-peptidase/beta-lactamase superfamily"/>
    <property type="match status" value="1"/>
</dbReference>
<dbReference type="Proteomes" id="UP001447857">
    <property type="component" value="Chromosome"/>
</dbReference>
<dbReference type="RefSeq" id="WP_111285324.1">
    <property type="nucleotide sequence ID" value="NZ_CP147988.1"/>
</dbReference>
<dbReference type="InterPro" id="IPR012338">
    <property type="entry name" value="Beta-lactam/transpept-like"/>
</dbReference>
<name>A0ABZ2Q549_9FLAO</name>
<evidence type="ECO:0000259" key="1">
    <source>
        <dbReference type="Pfam" id="PF00144"/>
    </source>
</evidence>
<keyword evidence="3" id="KW-1185">Reference proteome</keyword>
<dbReference type="GO" id="GO:0016787">
    <property type="term" value="F:hydrolase activity"/>
    <property type="evidence" value="ECO:0007669"/>
    <property type="project" value="UniProtKB-KW"/>
</dbReference>
<protein>
    <submittedName>
        <fullName evidence="2">Serine hydrolase</fullName>
    </submittedName>
</protein>
<keyword evidence="2" id="KW-0378">Hydrolase</keyword>
<dbReference type="PANTHER" id="PTHR43283:SF7">
    <property type="entry name" value="BETA-LACTAMASE-RELATED DOMAIN-CONTAINING PROTEIN"/>
    <property type="match status" value="1"/>
</dbReference>
<reference evidence="2 3" key="1">
    <citation type="submission" date="2024-02" db="EMBL/GenBank/DDBJ databases">
        <title>complete genome of Flavobacterium ginsenosidimutans Str. YTB16.</title>
        <authorList>
            <person name="Wang Q."/>
        </authorList>
    </citation>
    <scope>NUCLEOTIDE SEQUENCE [LARGE SCALE GENOMIC DNA]</scope>
    <source>
        <strain evidence="2 3">YTB16</strain>
    </source>
</reference>
<dbReference type="SUPFAM" id="SSF56601">
    <property type="entry name" value="beta-lactamase/transpeptidase-like"/>
    <property type="match status" value="1"/>
</dbReference>